<name>A0A2A5WIX4_9GAMM</name>
<keyword evidence="1" id="KW-0285">Flavoprotein</keyword>
<sequence length="270" mass="29300">MQIGIAVRNMGVHATSDLISGIAVAADRAGLDTLWVTDHIAIPPDDAEGSDGLYLDPLNTLSFIAGMTSQIKLGVGVLILPYRPPLPTAKSIATLQSLSRGRLILGCGIGWMDPEFKALGISRHQRGADADRTLAFLNACFNAKDDGDVVNVNGQDFLFRPNPERPPILIGGRPPHAIDRALRFGDGWMPMGRLDSFRDDIADYRERASSEGHAAPMIVTFADLPQDTASAREVLARYAEAGVDQVVASRRYVSETEWLDMIDFLSDLSL</sequence>
<dbReference type="GO" id="GO:0008726">
    <property type="term" value="F:alkanesulfonate monooxygenase activity"/>
    <property type="evidence" value="ECO:0007669"/>
    <property type="project" value="TreeGrafter"/>
</dbReference>
<dbReference type="NCBIfam" id="TIGR03619">
    <property type="entry name" value="F420_Rv2161c"/>
    <property type="match status" value="1"/>
</dbReference>
<dbReference type="InterPro" id="IPR011251">
    <property type="entry name" value="Luciferase-like_dom"/>
</dbReference>
<evidence type="ECO:0000256" key="1">
    <source>
        <dbReference type="ARBA" id="ARBA00022630"/>
    </source>
</evidence>
<dbReference type="EMBL" id="NTKD01000072">
    <property type="protein sequence ID" value="PDH36217.1"/>
    <property type="molecule type" value="Genomic_DNA"/>
</dbReference>
<dbReference type="Proteomes" id="UP000219327">
    <property type="component" value="Unassembled WGS sequence"/>
</dbReference>
<keyword evidence="4" id="KW-0503">Monooxygenase</keyword>
<protein>
    <recommendedName>
        <fullName evidence="5">Luciferase-like domain-containing protein</fullName>
    </recommendedName>
</protein>
<keyword evidence="2" id="KW-0288">FMN</keyword>
<reference evidence="6 7" key="1">
    <citation type="submission" date="2017-08" db="EMBL/GenBank/DDBJ databases">
        <title>Fine stratification of microbial communities through a metagenomic profile of the photic zone.</title>
        <authorList>
            <person name="Haro-Moreno J.M."/>
            <person name="Lopez-Perez M."/>
            <person name="De La Torre J."/>
            <person name="Picazo A."/>
            <person name="Camacho A."/>
            <person name="Rodriguez-Valera F."/>
        </authorList>
    </citation>
    <scope>NUCLEOTIDE SEQUENCE [LARGE SCALE GENOMIC DNA]</scope>
    <source>
        <strain evidence="6">MED-G24</strain>
    </source>
</reference>
<dbReference type="Gene3D" id="3.20.20.30">
    <property type="entry name" value="Luciferase-like domain"/>
    <property type="match status" value="1"/>
</dbReference>
<dbReference type="InterPro" id="IPR036661">
    <property type="entry name" value="Luciferase-like_sf"/>
</dbReference>
<dbReference type="InterPro" id="IPR050172">
    <property type="entry name" value="SsuD_RutA_monooxygenase"/>
</dbReference>
<keyword evidence="3" id="KW-0560">Oxidoreductase</keyword>
<gene>
    <name evidence="6" type="ORF">CNE99_09990</name>
</gene>
<dbReference type="PANTHER" id="PTHR42847">
    <property type="entry name" value="ALKANESULFONATE MONOOXYGENASE"/>
    <property type="match status" value="1"/>
</dbReference>
<dbReference type="AlphaFoldDB" id="A0A2A5WIX4"/>
<proteinExistence type="predicted"/>
<dbReference type="Pfam" id="PF00296">
    <property type="entry name" value="Bac_luciferase"/>
    <property type="match status" value="1"/>
</dbReference>
<dbReference type="SUPFAM" id="SSF51679">
    <property type="entry name" value="Bacterial luciferase-like"/>
    <property type="match status" value="1"/>
</dbReference>
<organism evidence="6 7">
    <name type="scientific">OM182 bacterium MED-G24</name>
    <dbReference type="NCBI Taxonomy" id="1986255"/>
    <lineage>
        <taxon>Bacteria</taxon>
        <taxon>Pseudomonadati</taxon>
        <taxon>Pseudomonadota</taxon>
        <taxon>Gammaproteobacteria</taxon>
        <taxon>OMG group</taxon>
        <taxon>OM182 clade</taxon>
    </lineage>
</organism>
<feature type="domain" description="Luciferase-like" evidence="5">
    <location>
        <begin position="21"/>
        <end position="238"/>
    </location>
</feature>
<dbReference type="InterPro" id="IPR019921">
    <property type="entry name" value="Lucif-like_OxRdtase_Rv2161c"/>
</dbReference>
<evidence type="ECO:0000256" key="2">
    <source>
        <dbReference type="ARBA" id="ARBA00022643"/>
    </source>
</evidence>
<accession>A0A2A5WIX4</accession>
<dbReference type="GO" id="GO:0046306">
    <property type="term" value="P:alkanesulfonate catabolic process"/>
    <property type="evidence" value="ECO:0007669"/>
    <property type="project" value="TreeGrafter"/>
</dbReference>
<evidence type="ECO:0000259" key="5">
    <source>
        <dbReference type="Pfam" id="PF00296"/>
    </source>
</evidence>
<comment type="caution">
    <text evidence="6">The sequence shown here is derived from an EMBL/GenBank/DDBJ whole genome shotgun (WGS) entry which is preliminary data.</text>
</comment>
<evidence type="ECO:0000256" key="4">
    <source>
        <dbReference type="ARBA" id="ARBA00023033"/>
    </source>
</evidence>
<evidence type="ECO:0000313" key="7">
    <source>
        <dbReference type="Proteomes" id="UP000219327"/>
    </source>
</evidence>
<evidence type="ECO:0000256" key="3">
    <source>
        <dbReference type="ARBA" id="ARBA00023002"/>
    </source>
</evidence>
<evidence type="ECO:0000313" key="6">
    <source>
        <dbReference type="EMBL" id="PDH36217.1"/>
    </source>
</evidence>
<dbReference type="PANTHER" id="PTHR42847:SF4">
    <property type="entry name" value="ALKANESULFONATE MONOOXYGENASE-RELATED"/>
    <property type="match status" value="1"/>
</dbReference>